<comment type="caution">
    <text evidence="2">The sequence shown here is derived from an EMBL/GenBank/DDBJ whole genome shotgun (WGS) entry which is preliminary data.</text>
</comment>
<feature type="transmembrane region" description="Helical" evidence="1">
    <location>
        <begin position="86"/>
        <end position="108"/>
    </location>
</feature>
<keyword evidence="1" id="KW-0472">Membrane</keyword>
<dbReference type="AlphaFoldDB" id="A0A927MTF9"/>
<dbReference type="RefSeq" id="WP_192750693.1">
    <property type="nucleotide sequence ID" value="NZ_BAABJL010000147.1"/>
</dbReference>
<evidence type="ECO:0000313" key="2">
    <source>
        <dbReference type="EMBL" id="MBE1606591.1"/>
    </source>
</evidence>
<keyword evidence="1" id="KW-0812">Transmembrane</keyword>
<organism evidence="2 3">
    <name type="scientific">Actinopolymorpha pittospori</name>
    <dbReference type="NCBI Taxonomy" id="648752"/>
    <lineage>
        <taxon>Bacteria</taxon>
        <taxon>Bacillati</taxon>
        <taxon>Actinomycetota</taxon>
        <taxon>Actinomycetes</taxon>
        <taxon>Propionibacteriales</taxon>
        <taxon>Actinopolymorphaceae</taxon>
        <taxon>Actinopolymorpha</taxon>
    </lineage>
</organism>
<accession>A0A927MTF9</accession>
<evidence type="ECO:0000256" key="1">
    <source>
        <dbReference type="SAM" id="Phobius"/>
    </source>
</evidence>
<sequence>MVVLRAARVMAAVVGVGLFVFLFLHDSWRSDNLFLVPDLLLSAVLVSAAVVPMPYARLALMFAFGMGTGVIATSVSSYAVRGELGLASLVGAIACAATAAVLLVRGVVAGEVSAQQVSGTSR</sequence>
<reference evidence="2" key="1">
    <citation type="submission" date="2020-10" db="EMBL/GenBank/DDBJ databases">
        <title>Sequencing the genomes of 1000 actinobacteria strains.</title>
        <authorList>
            <person name="Klenk H.-P."/>
        </authorList>
    </citation>
    <scope>NUCLEOTIDE SEQUENCE</scope>
    <source>
        <strain evidence="2">DSM 45354</strain>
    </source>
</reference>
<dbReference type="Proteomes" id="UP000638648">
    <property type="component" value="Unassembled WGS sequence"/>
</dbReference>
<keyword evidence="1" id="KW-1133">Transmembrane helix</keyword>
<gene>
    <name evidence="2" type="ORF">HEB94_003439</name>
</gene>
<proteinExistence type="predicted"/>
<protein>
    <submittedName>
        <fullName evidence="2">Uncharacterized protein</fullName>
    </submittedName>
</protein>
<feature type="transmembrane region" description="Helical" evidence="1">
    <location>
        <begin position="7"/>
        <end position="28"/>
    </location>
</feature>
<name>A0A927MTF9_9ACTN</name>
<feature type="transmembrane region" description="Helical" evidence="1">
    <location>
        <begin position="34"/>
        <end position="51"/>
    </location>
</feature>
<feature type="transmembrane region" description="Helical" evidence="1">
    <location>
        <begin position="58"/>
        <end position="80"/>
    </location>
</feature>
<evidence type="ECO:0000313" key="3">
    <source>
        <dbReference type="Proteomes" id="UP000638648"/>
    </source>
</evidence>
<dbReference type="EMBL" id="JADBEM010000001">
    <property type="protein sequence ID" value="MBE1606591.1"/>
    <property type="molecule type" value="Genomic_DNA"/>
</dbReference>
<keyword evidence="3" id="KW-1185">Reference proteome</keyword>